<feature type="transmembrane region" description="Helical" evidence="1">
    <location>
        <begin position="6"/>
        <end position="24"/>
    </location>
</feature>
<evidence type="ECO:0000256" key="1">
    <source>
        <dbReference type="SAM" id="Phobius"/>
    </source>
</evidence>
<keyword evidence="1" id="KW-1133">Transmembrane helix</keyword>
<keyword evidence="3" id="KW-1185">Reference proteome</keyword>
<proteinExistence type="predicted"/>
<organism evidence="2 3">
    <name type="scientific">Sporosarcina pasteurii</name>
    <name type="common">Bacillus pasteurii</name>
    <dbReference type="NCBI Taxonomy" id="1474"/>
    <lineage>
        <taxon>Bacteria</taxon>
        <taxon>Bacillati</taxon>
        <taxon>Bacillota</taxon>
        <taxon>Bacilli</taxon>
        <taxon>Bacillales</taxon>
        <taxon>Caryophanaceae</taxon>
        <taxon>Sporosarcina</taxon>
    </lineage>
</organism>
<evidence type="ECO:0000313" key="3">
    <source>
        <dbReference type="Proteomes" id="UP000254519"/>
    </source>
</evidence>
<dbReference type="Proteomes" id="UP000254519">
    <property type="component" value="Unassembled WGS sequence"/>
</dbReference>
<dbReference type="OrthoDB" id="2194267at2"/>
<keyword evidence="1" id="KW-0812">Transmembrane</keyword>
<dbReference type="AlphaFoldDB" id="A0A380BE81"/>
<keyword evidence="1" id="KW-0472">Membrane</keyword>
<protein>
    <submittedName>
        <fullName evidence="2">Uncharacterized protein</fullName>
    </submittedName>
</protein>
<gene>
    <name evidence="2" type="ORF">NCTC4822_00599</name>
</gene>
<dbReference type="EMBL" id="UGYZ01000002">
    <property type="protein sequence ID" value="SUI99391.1"/>
    <property type="molecule type" value="Genomic_DNA"/>
</dbReference>
<accession>A0A380BE81</accession>
<sequence>MLIIGQLLMLIVALNFFYHGIRMFRSMTRQIYNENAVHRLQCSKCEEIHTITGPEAKKLRWAPRVEKRTPRSQSTAYRFTCPHCHKHASQIVLYDTNVTKGAGMVRVQMNDEQKPLLIEFLIKGLLPVILLSSIFRLFV</sequence>
<name>A0A380BE81_SPOPA</name>
<evidence type="ECO:0000313" key="2">
    <source>
        <dbReference type="EMBL" id="SUI99391.1"/>
    </source>
</evidence>
<reference evidence="2 3" key="1">
    <citation type="submission" date="2018-06" db="EMBL/GenBank/DDBJ databases">
        <authorList>
            <consortium name="Pathogen Informatics"/>
            <person name="Doyle S."/>
        </authorList>
    </citation>
    <scope>NUCLEOTIDE SEQUENCE [LARGE SCALE GENOMIC DNA]</scope>
    <source>
        <strain evidence="3">ATCC 11859 / DSM 33 / NCIB 8841 / NCTC 4822</strain>
    </source>
</reference>
<feature type="transmembrane region" description="Helical" evidence="1">
    <location>
        <begin position="116"/>
        <end position="138"/>
    </location>
</feature>
<dbReference type="RefSeq" id="WP_115360073.1">
    <property type="nucleotide sequence ID" value="NZ_CP038012.1"/>
</dbReference>